<feature type="region of interest" description="Disordered" evidence="2">
    <location>
        <begin position="714"/>
        <end position="775"/>
    </location>
</feature>
<feature type="compositionally biased region" description="Low complexity" evidence="2">
    <location>
        <begin position="1711"/>
        <end position="1722"/>
    </location>
</feature>
<organism evidence="3">
    <name type="scientific">Musca domestica</name>
    <name type="common">House fly</name>
    <dbReference type="NCBI Taxonomy" id="7370"/>
    <lineage>
        <taxon>Eukaryota</taxon>
        <taxon>Metazoa</taxon>
        <taxon>Ecdysozoa</taxon>
        <taxon>Arthropoda</taxon>
        <taxon>Hexapoda</taxon>
        <taxon>Insecta</taxon>
        <taxon>Pterygota</taxon>
        <taxon>Neoptera</taxon>
        <taxon>Endopterygota</taxon>
        <taxon>Diptera</taxon>
        <taxon>Brachycera</taxon>
        <taxon>Muscomorpha</taxon>
        <taxon>Muscoidea</taxon>
        <taxon>Muscidae</taxon>
        <taxon>Musca</taxon>
    </lineage>
</organism>
<dbReference type="EnsemblMetazoa" id="MDOA000433-RB">
    <property type="protein sequence ID" value="MDOA000433-PB"/>
    <property type="gene ID" value="MDOA000433"/>
</dbReference>
<feature type="region of interest" description="Disordered" evidence="2">
    <location>
        <begin position="1495"/>
        <end position="1515"/>
    </location>
</feature>
<feature type="region of interest" description="Disordered" evidence="2">
    <location>
        <begin position="1586"/>
        <end position="1609"/>
    </location>
</feature>
<dbReference type="VEuPathDB" id="VectorBase:MDOA000433"/>
<dbReference type="OrthoDB" id="8191083at2759"/>
<feature type="compositionally biased region" description="Basic and acidic residues" evidence="2">
    <location>
        <begin position="1592"/>
        <end position="1608"/>
    </location>
</feature>
<sequence>MEKSHMDKSQLSTPTSTTTTTPTSRPSSRRTSTIIPRDSLPSPPPDPRGGASQSDNVFVYPTPSEKSLPAELQGLLRYAERQEEFQQIFSKKIANDCRTLHHMDDASAQGGGDGAGGGGDKHTCSCCEKLSKECAEFMEPLHFRLNGAVTAALAAYGVIEQLNHLYSMWEHYISKERELRERKECLRYVKLLEKKRADATKAKPLTGAPLSDNELDHQDMEQSIALLETILSPDILARYKTQDSKLQRERSKSFMIEDMPSIRADREASKSHGGIPQLLRRQSTYCDSKSKVSKWTKVKAAFKWEKANVPIMYETSRDGIHVGLQPNNNEVARYLRVPTVPCGNSSADSILSSSSGHLLSETGTPGTISSASSMDDIDNTGCPMRRDSSKSETLETSTERSMSQPTVQESKSADTLIVDDIKYAMPPKSSSNKSIRRSKMVSDFEVVPEDVEAVIKTQTKRKNPPRPLDLNLRQDLNDSENYFASSQLLKASPQEGTQSLHRALKKVNSPVNSSVPSSPSRHSDFFAEFESEEQSSGDFSEPNSPKHTTSRQSFELQQEEINRRYQILRAKLDQEFETKRKEWEKLQSKRAVALVSAHKPPEPLSPTTHSPNMASNFSTKMLEENLTPDFKKKLQKWRVKKQASIGGIHGGPPVSPISPKDTTTSCSSTNVPKDAKIDWNLWKTGQLKLEGQGLKPLPDQKDLPEEFQKKLEEWNKIKRGGSATNCTDSLKRHKHGGSGKKGESDDDRGGGGGVSSDKDKRTDKHKHHDKEKSERLAKLKAIVSDHPAKEIEVKTSAGVMKFEGISRKFTRKLYEWEKARGIGPESSTFALLHPGYCPIDVKRISKETHNRKNENSPTLSRSLSLDSISPSIALPVISQQASSLSLNDVNELKEMEGVVSSTDALAIDSDYKRCDEPEAVMVEVEDHIVETASPLVVAHAMGKQETPVYKYEEKACKDFCNTRKIQSFESHTNIAPLLNVLKNSEELLKLLKKKSPEISENTALRFCESTLALIRSSYTYYSANLVKPNVLNAISDVQNELSRLRSLCEKSPLDEACCQELMEERNAEYNEEFEGLHETLDILKQNIQGGMPRYSKDMVPDINIISEEGFNSSSFVASGDNRNDNLSTTLEATDELSTSMVENDTEGPCPPDAHTSVITENVANTLVGGSCVGVAAMRFVNANGSGNGNGNGNSNGAGAGGAGSIGSGTKKKIRLRKMGSRQNSKTESDSSDEDNLNVLETPRRLKRKNYRLKQRSFDEDPSSTTIAEEVGEHILKSMEPVKTPRPMSLPLSTSTSLPSVFVKTKRKVFTTVQEPRAIDGLAVIEQEVVHSPTENEDKSPIKDGAQKPPKLQRDDTLKASDNNPENLIANMPNEIKPRLLLVHKSISLEDLRTEIDFEDKRKSHSMESLKKSDKLWNPKEPRAPLASDSFRKINRSVENPLRLSNISKFQALLGTNKKKDHMFKKHSDKPFIPHPVAANKGATMKKIENKIAKTQSSPYVSETEGSPAKYLSPDKFDNTMPRIARKWDRKSLTPTTQQIKFDFPPPNISEPTTPVFEQYNRPLTPLTQRALRLQKAKEEFLRAKPSPKAVVKLRESSTRSETWFENRQSDLSLSSTTADEVSLQGDVRTSLESDLHKSLSADTIRAESPPNLSDAGTDQDFGGIYDSLPRQVTRSGKISSKLGFATLASKLRKVKAKKPKEPKRSVASLIGGTTATGTTPGGSALSALCRQSLLADIIAVPQQMVASGESSRKSSLSKPPSPLLATKDNVRKSQSSPHATYRGGPGSSAAGTHDIGRPPVHKSQSEQYVKRHKESYV</sequence>
<feature type="region of interest" description="Disordered" evidence="2">
    <location>
        <begin position="1692"/>
        <end position="1722"/>
    </location>
</feature>
<name>A0A1I8M204_MUSDO</name>
<feature type="compositionally biased region" description="Polar residues" evidence="2">
    <location>
        <begin position="361"/>
        <end position="373"/>
    </location>
</feature>
<dbReference type="VEuPathDB" id="VectorBase:MDOMA2_014598"/>
<reference evidence="3" key="1">
    <citation type="submission" date="2020-05" db="UniProtKB">
        <authorList>
            <consortium name="EnsemblMetazoa"/>
        </authorList>
    </citation>
    <scope>IDENTIFICATION</scope>
    <source>
        <strain evidence="3">Aabys</strain>
    </source>
</reference>
<protein>
    <submittedName>
        <fullName evidence="3">Uncharacterized protein</fullName>
    </submittedName>
</protein>
<feature type="region of interest" description="Disordered" evidence="2">
    <location>
        <begin position="1193"/>
        <end position="1240"/>
    </location>
</feature>
<evidence type="ECO:0000256" key="2">
    <source>
        <dbReference type="SAM" id="MobiDB-lite"/>
    </source>
</evidence>
<feature type="compositionally biased region" description="Polar residues" evidence="2">
    <location>
        <begin position="1495"/>
        <end position="1504"/>
    </location>
</feature>
<feature type="region of interest" description="Disordered" evidence="2">
    <location>
        <begin position="1"/>
        <end position="64"/>
    </location>
</feature>
<feature type="compositionally biased region" description="Gly residues" evidence="2">
    <location>
        <begin position="1193"/>
        <end position="1206"/>
    </location>
</feature>
<feature type="region of interest" description="Disordered" evidence="2">
    <location>
        <begin position="1634"/>
        <end position="1660"/>
    </location>
</feature>
<proteinExistence type="predicted"/>
<gene>
    <name evidence="3" type="primary">101891289</name>
</gene>
<feature type="region of interest" description="Disordered" evidence="2">
    <location>
        <begin position="641"/>
        <end position="669"/>
    </location>
</feature>
<feature type="compositionally biased region" description="Low complexity" evidence="2">
    <location>
        <begin position="394"/>
        <end position="403"/>
    </location>
</feature>
<feature type="compositionally biased region" description="Basic and acidic residues" evidence="2">
    <location>
        <begin position="1333"/>
        <end position="1358"/>
    </location>
</feature>
<feature type="compositionally biased region" description="Low complexity" evidence="2">
    <location>
        <begin position="12"/>
        <end position="40"/>
    </location>
</feature>
<evidence type="ECO:0000256" key="1">
    <source>
        <dbReference type="SAM" id="Coils"/>
    </source>
</evidence>
<feature type="compositionally biased region" description="Polar residues" evidence="2">
    <location>
        <begin position="537"/>
        <end position="556"/>
    </location>
</feature>
<feature type="compositionally biased region" description="Basic and acidic residues" evidence="2">
    <location>
        <begin position="740"/>
        <end position="749"/>
    </location>
</feature>
<feature type="region of interest" description="Disordered" evidence="2">
    <location>
        <begin position="1748"/>
        <end position="1817"/>
    </location>
</feature>
<feature type="compositionally biased region" description="Polar residues" evidence="2">
    <location>
        <begin position="660"/>
        <end position="669"/>
    </location>
</feature>
<evidence type="ECO:0000313" key="3">
    <source>
        <dbReference type="EnsemblMetazoa" id="MDOA000433-PB"/>
    </source>
</evidence>
<dbReference type="eggNOG" id="ENOG502SF5H">
    <property type="taxonomic scope" value="Eukaryota"/>
</dbReference>
<feature type="compositionally biased region" description="Low complexity" evidence="2">
    <location>
        <begin position="507"/>
        <end position="520"/>
    </location>
</feature>
<feature type="coiled-coil region" evidence="1">
    <location>
        <begin position="1059"/>
        <end position="1086"/>
    </location>
</feature>
<feature type="region of interest" description="Disordered" evidence="2">
    <location>
        <begin position="1330"/>
        <end position="1369"/>
    </location>
</feature>
<accession>A0A1I8M204</accession>
<feature type="compositionally biased region" description="Basic residues" evidence="2">
    <location>
        <begin position="1692"/>
        <end position="1701"/>
    </location>
</feature>
<feature type="region of interest" description="Disordered" evidence="2">
    <location>
        <begin position="506"/>
        <end position="558"/>
    </location>
</feature>
<keyword evidence="1" id="KW-0175">Coiled coil</keyword>
<feature type="compositionally biased region" description="Basic and acidic residues" evidence="2">
    <location>
        <begin position="384"/>
        <end position="393"/>
    </location>
</feature>
<feature type="region of interest" description="Disordered" evidence="2">
    <location>
        <begin position="353"/>
        <end position="411"/>
    </location>
</feature>
<feature type="compositionally biased region" description="Basic residues" evidence="2">
    <location>
        <begin position="1209"/>
        <end position="1219"/>
    </location>
</feature>